<evidence type="ECO:0000313" key="1">
    <source>
        <dbReference type="EMBL" id="MQT75012.1"/>
    </source>
</evidence>
<reference evidence="1 2" key="1">
    <citation type="submission" date="2019-10" db="EMBL/GenBank/DDBJ databases">
        <title>Evaluation of single-gene subtyping targets for Pseudomonas.</title>
        <authorList>
            <person name="Reichler S.J."/>
            <person name="Orsi R.H."/>
            <person name="Wiedmann M."/>
            <person name="Martin N.H."/>
            <person name="Murphy S.I."/>
        </authorList>
    </citation>
    <scope>NUCLEOTIDE SEQUENCE [LARGE SCALE GENOMIC DNA]</scope>
    <source>
        <strain evidence="1 2">FSL R10-2932</strain>
    </source>
</reference>
<dbReference type="EMBL" id="WIWF01000037">
    <property type="protein sequence ID" value="MQT75012.1"/>
    <property type="molecule type" value="Genomic_DNA"/>
</dbReference>
<name>A0A7X1WUP3_9PSED</name>
<sequence>MGTVIDEPTQGADWLLASCESVCLNGEAIEPAHLFSQLAEFRQGFHVLELTNQDARERFELSFCISELQDLLHLENVFRMLFTENELSVDDIRRFAEACSSLATAKNYLEGVCQYLYGVLAKDQRGDTQLSHAQYKERFNQALGALRYVNRPMAGTIRAIINFSCNSFAQSAGLQHAPELASAAGRFAVWAGKSSIEPLPMECKALTRLPIDHATDQLLDWMTLSAERLAEELDGLRRACNSSLWTAEDRTKASVLWLEHARSRRPSDEVRRMARSLLNDPIFAAYAEQVLENTTQ</sequence>
<organism evidence="1 2">
    <name type="scientific">Pseudomonas helleri</name>
    <dbReference type="NCBI Taxonomy" id="1608996"/>
    <lineage>
        <taxon>Bacteria</taxon>
        <taxon>Pseudomonadati</taxon>
        <taxon>Pseudomonadota</taxon>
        <taxon>Gammaproteobacteria</taxon>
        <taxon>Pseudomonadales</taxon>
        <taxon>Pseudomonadaceae</taxon>
        <taxon>Pseudomonas</taxon>
    </lineage>
</organism>
<gene>
    <name evidence="1" type="ORF">GHO37_11950</name>
</gene>
<comment type="caution">
    <text evidence="1">The sequence shown here is derived from an EMBL/GenBank/DDBJ whole genome shotgun (WGS) entry which is preliminary data.</text>
</comment>
<evidence type="ECO:0000313" key="2">
    <source>
        <dbReference type="Proteomes" id="UP000447574"/>
    </source>
</evidence>
<dbReference type="RefSeq" id="WP_153400442.1">
    <property type="nucleotide sequence ID" value="NZ_WIWF01000037.1"/>
</dbReference>
<proteinExistence type="predicted"/>
<accession>A0A7X1WUP3</accession>
<dbReference type="AlphaFoldDB" id="A0A7X1WUP3"/>
<protein>
    <submittedName>
        <fullName evidence="1">Uncharacterized protein</fullName>
    </submittedName>
</protein>
<dbReference type="Proteomes" id="UP000447574">
    <property type="component" value="Unassembled WGS sequence"/>
</dbReference>